<dbReference type="EMBL" id="JARBHB010000003">
    <property type="protein sequence ID" value="KAJ8888997.1"/>
    <property type="molecule type" value="Genomic_DNA"/>
</dbReference>
<reference evidence="2 3" key="1">
    <citation type="submission" date="2023-02" db="EMBL/GenBank/DDBJ databases">
        <title>LHISI_Scaffold_Assembly.</title>
        <authorList>
            <person name="Stuart O.P."/>
            <person name="Cleave R."/>
            <person name="Magrath M.J.L."/>
            <person name="Mikheyev A.S."/>
        </authorList>
    </citation>
    <scope>NUCLEOTIDE SEQUENCE [LARGE SCALE GENOMIC DNA]</scope>
    <source>
        <strain evidence="2">Daus_M_001</strain>
        <tissue evidence="2">Leg muscle</tissue>
    </source>
</reference>
<feature type="domain" description="PiggyBac transposable element-derived protein" evidence="1">
    <location>
        <begin position="1"/>
        <end position="212"/>
    </location>
</feature>
<keyword evidence="3" id="KW-1185">Reference proteome</keyword>
<dbReference type="Proteomes" id="UP001159363">
    <property type="component" value="Chromosome 3"/>
</dbReference>
<evidence type="ECO:0000259" key="1">
    <source>
        <dbReference type="Pfam" id="PF13843"/>
    </source>
</evidence>
<evidence type="ECO:0000313" key="3">
    <source>
        <dbReference type="Proteomes" id="UP001159363"/>
    </source>
</evidence>
<dbReference type="Pfam" id="PF13843">
    <property type="entry name" value="DDE_Tnp_1_7"/>
    <property type="match status" value="1"/>
</dbReference>
<organism evidence="2 3">
    <name type="scientific">Dryococelus australis</name>
    <dbReference type="NCBI Taxonomy" id="614101"/>
    <lineage>
        <taxon>Eukaryota</taxon>
        <taxon>Metazoa</taxon>
        <taxon>Ecdysozoa</taxon>
        <taxon>Arthropoda</taxon>
        <taxon>Hexapoda</taxon>
        <taxon>Insecta</taxon>
        <taxon>Pterygota</taxon>
        <taxon>Neoptera</taxon>
        <taxon>Polyneoptera</taxon>
        <taxon>Phasmatodea</taxon>
        <taxon>Verophasmatodea</taxon>
        <taxon>Anareolatae</taxon>
        <taxon>Phasmatidae</taxon>
        <taxon>Eurycanthinae</taxon>
        <taxon>Dryococelus</taxon>
    </lineage>
</organism>
<comment type="caution">
    <text evidence="2">The sequence shown here is derived from an EMBL/GenBank/DDBJ whole genome shotgun (WGS) entry which is preliminary data.</text>
</comment>
<protein>
    <recommendedName>
        <fullName evidence="1">PiggyBac transposable element-derived protein domain-containing protein</fullName>
    </recommendedName>
</protein>
<name>A0ABQ9HXK8_9NEOP</name>
<sequence length="358" mass="40810">MPRHQFREIMKFIRFDLKDQRSARLVKDKFDLVSEVWDSFIENCSLCYVLGANITVDEQLFPTNARCKFTQYMANKPDKFGMKFWLAADVGTKYLSNGFPYLGKDDNRPPNQSLSEHDVMKLMAPYLGKGRNVTMDNFFTSVSLAEKLEIQSTSLVGTVNRAQREIPQPVNTIKAPLYDTVVMKNNKITLTVYQGKKNKKVLTLSTLHPNIPIGNDQSIFQKQCHFIIQPSIESISIKTLASTGFYNILDLAGINAWVLFKQITGERISGRIFLQMISVELRTASAQSRQSRPNMRCPSSQATEQESEPAAKCQHRQCQVRKCKNKTFDLCNKCHMSVCGKRVEKVLQCCSECFVDDQ</sequence>
<gene>
    <name evidence="2" type="ORF">PR048_008491</name>
</gene>
<accession>A0ABQ9HXK8</accession>
<proteinExistence type="predicted"/>
<dbReference type="PANTHER" id="PTHR46599">
    <property type="entry name" value="PIGGYBAC TRANSPOSABLE ELEMENT-DERIVED PROTEIN 4"/>
    <property type="match status" value="1"/>
</dbReference>
<dbReference type="PANTHER" id="PTHR46599:SF6">
    <property type="entry name" value="DUAL SPECIFICITY PHOSPHATASE 26"/>
    <property type="match status" value="1"/>
</dbReference>
<evidence type="ECO:0000313" key="2">
    <source>
        <dbReference type="EMBL" id="KAJ8888997.1"/>
    </source>
</evidence>
<dbReference type="InterPro" id="IPR029526">
    <property type="entry name" value="PGBD"/>
</dbReference>